<organism evidence="2 3">
    <name type="scientific">Herbinix hemicellulosilytica</name>
    <dbReference type="NCBI Taxonomy" id="1564487"/>
    <lineage>
        <taxon>Bacteria</taxon>
        <taxon>Bacillati</taxon>
        <taxon>Bacillota</taxon>
        <taxon>Clostridia</taxon>
        <taxon>Lachnospirales</taxon>
        <taxon>Lachnospiraceae</taxon>
        <taxon>Herbinix</taxon>
    </lineage>
</organism>
<dbReference type="AlphaFoldDB" id="A0A0H5SEH7"/>
<dbReference type="PANTHER" id="PTHR37305:SF2">
    <property type="entry name" value="BACITRACIN TRANSPORT PERMEASE PROTEIN BCRB"/>
    <property type="match status" value="1"/>
</dbReference>
<feature type="transmembrane region" description="Helical" evidence="1">
    <location>
        <begin position="119"/>
        <end position="150"/>
    </location>
</feature>
<feature type="transmembrane region" description="Helical" evidence="1">
    <location>
        <begin position="191"/>
        <end position="208"/>
    </location>
</feature>
<sequence>MICKPLFKATVKQNFTVFFIILAVLMVYLPIIIIMYDPATQDSLKDVLALLPEGLIAAMGFNNLGTTLTDFIGSYFYGFLILLLPMIYTITVCNRCIASHVDKGSMAYLLSTPNKRTKIAATQALFIITSTTVMIAFIATAGILISNIAFPGELDISAFLLLNLGTLLLYYAVTGIGFFASCFFNDTKNSLVVGAGLPIAFLVIQMISDVGEKVRFLKYFTLFTLFDPEKIIGGESFIPQFITLLIITAIMYGLGIYVFDKRDLPL</sequence>
<feature type="transmembrane region" description="Helical" evidence="1">
    <location>
        <begin position="15"/>
        <end position="35"/>
    </location>
</feature>
<reference evidence="2 3" key="1">
    <citation type="submission" date="2015-06" db="EMBL/GenBank/DDBJ databases">
        <authorList>
            <person name="Wibberg Daniel"/>
        </authorList>
    </citation>
    <scope>NUCLEOTIDE SEQUENCE [LARGE SCALE GENOMIC DNA]</scope>
    <source>
        <strain evidence="2 3">T3/55T</strain>
    </source>
</reference>
<gene>
    <name evidence="2" type="ORF">HHT355_0243</name>
</gene>
<dbReference type="OrthoDB" id="66636at2"/>
<dbReference type="GO" id="GO:0140359">
    <property type="term" value="F:ABC-type transporter activity"/>
    <property type="evidence" value="ECO:0007669"/>
    <property type="project" value="InterPro"/>
</dbReference>
<keyword evidence="1" id="KW-0472">Membrane</keyword>
<keyword evidence="1" id="KW-0812">Transmembrane</keyword>
<keyword evidence="1" id="KW-1133">Transmembrane helix</keyword>
<accession>A0A0H5SEH7</accession>
<feature type="transmembrane region" description="Helical" evidence="1">
    <location>
        <begin position="76"/>
        <end position="98"/>
    </location>
</feature>
<name>A0A0H5SEH7_HERHM</name>
<evidence type="ECO:0000313" key="2">
    <source>
        <dbReference type="EMBL" id="CRZ33455.1"/>
    </source>
</evidence>
<dbReference type="EMBL" id="CVTD020000008">
    <property type="protein sequence ID" value="CRZ33455.1"/>
    <property type="molecule type" value="Genomic_DNA"/>
</dbReference>
<dbReference type="RefSeq" id="WP_103201638.1">
    <property type="nucleotide sequence ID" value="NZ_CVTD020000008.1"/>
</dbReference>
<keyword evidence="3" id="KW-1185">Reference proteome</keyword>
<dbReference type="Pfam" id="PF12679">
    <property type="entry name" value="ABC2_membrane_2"/>
    <property type="match status" value="1"/>
</dbReference>
<feature type="transmembrane region" description="Helical" evidence="1">
    <location>
        <begin position="156"/>
        <end position="184"/>
    </location>
</feature>
<evidence type="ECO:0000313" key="3">
    <source>
        <dbReference type="Proteomes" id="UP000236497"/>
    </source>
</evidence>
<protein>
    <submittedName>
        <fullName evidence="2">Putative membrane protein</fullName>
    </submittedName>
</protein>
<proteinExistence type="predicted"/>
<dbReference type="GO" id="GO:0005886">
    <property type="term" value="C:plasma membrane"/>
    <property type="evidence" value="ECO:0007669"/>
    <property type="project" value="UniProtKB-SubCell"/>
</dbReference>
<evidence type="ECO:0000256" key="1">
    <source>
        <dbReference type="SAM" id="Phobius"/>
    </source>
</evidence>
<dbReference type="Proteomes" id="UP000236497">
    <property type="component" value="Unassembled WGS sequence"/>
</dbReference>
<dbReference type="PANTHER" id="PTHR37305">
    <property type="entry name" value="INTEGRAL MEMBRANE PROTEIN-RELATED"/>
    <property type="match status" value="1"/>
</dbReference>
<feature type="transmembrane region" description="Helical" evidence="1">
    <location>
        <begin position="237"/>
        <end position="259"/>
    </location>
</feature>